<dbReference type="Pfam" id="PF00884">
    <property type="entry name" value="Sulfatase"/>
    <property type="match status" value="1"/>
</dbReference>
<feature type="domain" description="Sulfatase N-terminal" evidence="1">
    <location>
        <begin position="5"/>
        <end position="98"/>
    </location>
</feature>
<keyword evidence="3" id="KW-1185">Reference proteome</keyword>
<proteinExistence type="predicted"/>
<accession>A0ABV7ZIA3</accession>
<comment type="caution">
    <text evidence="2">The sequence shown here is derived from an EMBL/GenBank/DDBJ whole genome shotgun (WGS) entry which is preliminary data.</text>
</comment>
<gene>
    <name evidence="2" type="ORF">ACFOPX_00355</name>
</gene>
<evidence type="ECO:0000259" key="1">
    <source>
        <dbReference type="Pfam" id="PF00884"/>
    </source>
</evidence>
<evidence type="ECO:0000313" key="3">
    <source>
        <dbReference type="Proteomes" id="UP001595783"/>
    </source>
</evidence>
<evidence type="ECO:0000313" key="2">
    <source>
        <dbReference type="EMBL" id="MFC3846990.1"/>
    </source>
</evidence>
<dbReference type="PANTHER" id="PTHR30443:SF0">
    <property type="entry name" value="PHOSPHOETHANOLAMINE TRANSFERASE EPTA"/>
    <property type="match status" value="1"/>
</dbReference>
<reference evidence="3" key="1">
    <citation type="journal article" date="2019" name="Int. J. Syst. Evol. Microbiol.">
        <title>The Global Catalogue of Microorganisms (GCM) 10K type strain sequencing project: providing services to taxonomists for standard genome sequencing and annotation.</title>
        <authorList>
            <consortium name="The Broad Institute Genomics Platform"/>
            <consortium name="The Broad Institute Genome Sequencing Center for Infectious Disease"/>
            <person name="Wu L."/>
            <person name="Ma J."/>
        </authorList>
    </citation>
    <scope>NUCLEOTIDE SEQUENCE [LARGE SCALE GENOMIC DNA]</scope>
    <source>
        <strain evidence="3">CCUG 53816</strain>
    </source>
</reference>
<dbReference type="PANTHER" id="PTHR30443">
    <property type="entry name" value="INNER MEMBRANE PROTEIN"/>
    <property type="match status" value="1"/>
</dbReference>
<dbReference type="EMBL" id="JBHRZO010000001">
    <property type="protein sequence ID" value="MFC3846990.1"/>
    <property type="molecule type" value="Genomic_DNA"/>
</dbReference>
<feature type="non-terminal residue" evidence="2">
    <location>
        <position position="99"/>
    </location>
</feature>
<sequence length="99" mass="11799">MSAWYTQRNLGDIFKIAGYKTFWLDNQERPSLTNVYTLLSHRFLTQVWTNVFWKAYDQTLLDIFHTKIKPQLGAQNFILFHLIGSHVLYVERFPKAFAK</sequence>
<name>A0ABV7ZIA3_9HELI</name>
<dbReference type="InterPro" id="IPR000917">
    <property type="entry name" value="Sulfatase_N"/>
</dbReference>
<dbReference type="RefSeq" id="WP_382262247.1">
    <property type="nucleotide sequence ID" value="NZ_JBHRZO010000001.1"/>
</dbReference>
<protein>
    <submittedName>
        <fullName evidence="2">Sulfatase-like hydrolase/transferase</fullName>
    </submittedName>
</protein>
<organism evidence="2 3">
    <name type="scientific">Helicobacter baculiformis</name>
    <dbReference type="NCBI Taxonomy" id="427351"/>
    <lineage>
        <taxon>Bacteria</taxon>
        <taxon>Pseudomonadati</taxon>
        <taxon>Campylobacterota</taxon>
        <taxon>Epsilonproteobacteria</taxon>
        <taxon>Campylobacterales</taxon>
        <taxon>Helicobacteraceae</taxon>
        <taxon>Helicobacter</taxon>
    </lineage>
</organism>
<dbReference type="InterPro" id="IPR040423">
    <property type="entry name" value="PEA_transferase"/>
</dbReference>
<dbReference type="Proteomes" id="UP001595783">
    <property type="component" value="Unassembled WGS sequence"/>
</dbReference>
<dbReference type="InterPro" id="IPR017850">
    <property type="entry name" value="Alkaline_phosphatase_core_sf"/>
</dbReference>
<dbReference type="Gene3D" id="3.40.720.10">
    <property type="entry name" value="Alkaline Phosphatase, subunit A"/>
    <property type="match status" value="1"/>
</dbReference>